<name>A0A917GTC8_9GAMM</name>
<dbReference type="Gene3D" id="1.10.10.10">
    <property type="entry name" value="Winged helix-like DNA-binding domain superfamily/Winged helix DNA-binding domain"/>
    <property type="match status" value="1"/>
</dbReference>
<keyword evidence="3" id="KW-1185">Reference proteome</keyword>
<dbReference type="Proteomes" id="UP000627715">
    <property type="component" value="Unassembled WGS sequence"/>
</dbReference>
<dbReference type="GO" id="GO:0003677">
    <property type="term" value="F:DNA binding"/>
    <property type="evidence" value="ECO:0007669"/>
    <property type="project" value="InterPro"/>
</dbReference>
<evidence type="ECO:0000313" key="2">
    <source>
        <dbReference type="EMBL" id="GGG56026.1"/>
    </source>
</evidence>
<evidence type="ECO:0000256" key="1">
    <source>
        <dbReference type="ARBA" id="ARBA00009964"/>
    </source>
</evidence>
<organism evidence="2 3">
    <name type="scientific">Pseudohongiella nitratireducens</name>
    <dbReference type="NCBI Taxonomy" id="1768907"/>
    <lineage>
        <taxon>Bacteria</taxon>
        <taxon>Pseudomonadati</taxon>
        <taxon>Pseudomonadota</taxon>
        <taxon>Gammaproteobacteria</taxon>
        <taxon>Pseudomonadales</taxon>
        <taxon>Pseudohongiellaceae</taxon>
        <taxon>Pseudohongiella</taxon>
    </lineage>
</organism>
<dbReference type="AlphaFoldDB" id="A0A917GTC8"/>
<reference evidence="2" key="2">
    <citation type="submission" date="2020-09" db="EMBL/GenBank/DDBJ databases">
        <authorList>
            <person name="Sun Q."/>
            <person name="Zhou Y."/>
        </authorList>
    </citation>
    <scope>NUCLEOTIDE SEQUENCE</scope>
    <source>
        <strain evidence="2">CGMCC 1.15425</strain>
    </source>
</reference>
<dbReference type="RefSeq" id="WP_068811038.1">
    <property type="nucleotide sequence ID" value="NZ_BMIY01000004.1"/>
</dbReference>
<gene>
    <name evidence="2" type="ORF">GCM10011403_11460</name>
</gene>
<dbReference type="EMBL" id="BMIY01000004">
    <property type="protein sequence ID" value="GGG56026.1"/>
    <property type="molecule type" value="Genomic_DNA"/>
</dbReference>
<comment type="caution">
    <text evidence="2">The sequence shown here is derived from an EMBL/GenBank/DDBJ whole genome shotgun (WGS) entry which is preliminary data.</text>
</comment>
<comment type="similarity">
    <text evidence="1">Belongs to the transposase 8 family.</text>
</comment>
<evidence type="ECO:0008006" key="4">
    <source>
        <dbReference type="Google" id="ProtNLM"/>
    </source>
</evidence>
<dbReference type="GO" id="GO:0004803">
    <property type="term" value="F:transposase activity"/>
    <property type="evidence" value="ECO:0007669"/>
    <property type="project" value="InterPro"/>
</dbReference>
<reference evidence="2" key="1">
    <citation type="journal article" date="2014" name="Int. J. Syst. Evol. Microbiol.">
        <title>Complete genome sequence of Corynebacterium casei LMG S-19264T (=DSM 44701T), isolated from a smear-ripened cheese.</title>
        <authorList>
            <consortium name="US DOE Joint Genome Institute (JGI-PGF)"/>
            <person name="Walter F."/>
            <person name="Albersmeier A."/>
            <person name="Kalinowski J."/>
            <person name="Ruckert C."/>
        </authorList>
    </citation>
    <scope>NUCLEOTIDE SEQUENCE</scope>
    <source>
        <strain evidence="2">CGMCC 1.15425</strain>
    </source>
</reference>
<dbReference type="Pfam" id="PF01527">
    <property type="entry name" value="HTH_Tnp_1"/>
    <property type="match status" value="1"/>
</dbReference>
<sequence length="125" mass="13876">MNEISVVSPAPKRKRYTKAFKQNVIAACSQPDASVARIALEHGLNANMLRKWIRLAQSKSAHKAPGFVALPINTNAPVQPAPPVRRAADTEAIRVEIPYRQQSINISWPVSQTDRCLALLRELLQ</sequence>
<proteinExistence type="inferred from homology"/>
<dbReference type="InterPro" id="IPR002514">
    <property type="entry name" value="Transposase_8"/>
</dbReference>
<dbReference type="GO" id="GO:0006313">
    <property type="term" value="P:DNA transposition"/>
    <property type="evidence" value="ECO:0007669"/>
    <property type="project" value="InterPro"/>
</dbReference>
<dbReference type="InterPro" id="IPR009057">
    <property type="entry name" value="Homeodomain-like_sf"/>
</dbReference>
<accession>A0A917GTC8</accession>
<dbReference type="InterPro" id="IPR036388">
    <property type="entry name" value="WH-like_DNA-bd_sf"/>
</dbReference>
<dbReference type="NCBIfam" id="NF047595">
    <property type="entry name" value="IS66_ISRel24_TnpA"/>
    <property type="match status" value="1"/>
</dbReference>
<evidence type="ECO:0000313" key="3">
    <source>
        <dbReference type="Proteomes" id="UP000627715"/>
    </source>
</evidence>
<dbReference type="OrthoDB" id="9800877at2"/>
<protein>
    <recommendedName>
        <fullName evidence="4">Transposase</fullName>
    </recommendedName>
</protein>
<dbReference type="SUPFAM" id="SSF46689">
    <property type="entry name" value="Homeodomain-like"/>
    <property type="match status" value="1"/>
</dbReference>